<dbReference type="Pfam" id="PF00512">
    <property type="entry name" value="HisKA"/>
    <property type="match status" value="1"/>
</dbReference>
<keyword evidence="12" id="KW-0902">Two-component regulatory system</keyword>
<evidence type="ECO:0000313" key="18">
    <source>
        <dbReference type="Proteomes" id="UP001623591"/>
    </source>
</evidence>
<dbReference type="CDD" id="cd00082">
    <property type="entry name" value="HisKA"/>
    <property type="match status" value="1"/>
</dbReference>
<feature type="domain" description="HAMP" evidence="16">
    <location>
        <begin position="295"/>
        <end position="347"/>
    </location>
</feature>
<gene>
    <name evidence="17" type="ORF">ACJDUG_15260</name>
</gene>
<accession>A0ABW8T6X6</accession>
<evidence type="ECO:0000256" key="12">
    <source>
        <dbReference type="ARBA" id="ARBA00023012"/>
    </source>
</evidence>
<comment type="caution">
    <text evidence="17">The sequence shown here is derived from an EMBL/GenBank/DDBJ whole genome shotgun (WGS) entry which is preliminary data.</text>
</comment>
<dbReference type="CDD" id="cd18773">
    <property type="entry name" value="PDC1_HK_sensor"/>
    <property type="match status" value="1"/>
</dbReference>
<keyword evidence="5" id="KW-0597">Phosphoprotein</keyword>
<dbReference type="InterPro" id="IPR033479">
    <property type="entry name" value="dCache_1"/>
</dbReference>
<dbReference type="InterPro" id="IPR003661">
    <property type="entry name" value="HisK_dim/P_dom"/>
</dbReference>
<dbReference type="CDD" id="cd12912">
    <property type="entry name" value="PDC2_MCP_like"/>
    <property type="match status" value="1"/>
</dbReference>
<keyword evidence="10 17" id="KW-0067">ATP-binding</keyword>
<dbReference type="PANTHER" id="PTHR43065:SF10">
    <property type="entry name" value="PEROXIDE STRESS-ACTIVATED HISTIDINE KINASE MAK3"/>
    <property type="match status" value="1"/>
</dbReference>
<dbReference type="EC" id="2.7.13.3" evidence="3"/>
<dbReference type="InterPro" id="IPR005467">
    <property type="entry name" value="His_kinase_dom"/>
</dbReference>
<dbReference type="RefSeq" id="WP_406770743.1">
    <property type="nucleotide sequence ID" value="NZ_JBJHZZ010000015.1"/>
</dbReference>
<dbReference type="InterPro" id="IPR036890">
    <property type="entry name" value="HATPase_C_sf"/>
</dbReference>
<dbReference type="InterPro" id="IPR003660">
    <property type="entry name" value="HAMP_dom"/>
</dbReference>
<evidence type="ECO:0000256" key="13">
    <source>
        <dbReference type="ARBA" id="ARBA00023136"/>
    </source>
</evidence>
<dbReference type="SUPFAM" id="SSF158472">
    <property type="entry name" value="HAMP domain-like"/>
    <property type="match status" value="1"/>
</dbReference>
<dbReference type="SMART" id="SM00387">
    <property type="entry name" value="HATPase_c"/>
    <property type="match status" value="1"/>
</dbReference>
<evidence type="ECO:0000256" key="4">
    <source>
        <dbReference type="ARBA" id="ARBA00022475"/>
    </source>
</evidence>
<evidence type="ECO:0000259" key="15">
    <source>
        <dbReference type="PROSITE" id="PS50109"/>
    </source>
</evidence>
<sequence length="569" mass="64297">MNLGKNSIQIKIMMFFIILSTVLFVTVGFLFFKSTKEAINLSKEKEFITLAEETSNKIERYMFERYGDIQVMVNSPLLKNKEASNDLMNSYLDSVRNAYKAYDYILVTNLEGKVLAYSGNLKADNGYESFLGEVLKGKSFVSDFTYFQDTKSYGVYYAAPIMDDKDKIKGAVVERMNFNAILDIISNVRLGEKGYAFLVDSKGNYINHPFNSLEVIKALNNSKYASFYTTHNNVQYFSALYGINKYDTQKNNWYVVVEEPVSEAYEVAYRLRTYTIIVLMISVAIVFVLVAILSRKIAMPIKNLVKETQNIAEGDMGQNINIQSKDEIGSLAESFNKMLEKLEESVTRAKSLEALGALSAGMAHEIRNPLTSIKGYAQYIMSELNKDSELYSDMAVISSEVDRLNNIIDRFLAFARPNELKLEKYDINDIVKEVILLIKRDNTFDNIKLNINFGELPLINADFEQMKQVVLNIVINGVQSMPQGGELTISTLNNQILSMVEIEISDTGQGISHENVKKIFEPYFTTKDKGIGLGLAICSRIVENHRGIIEVESIPGKGSKFIIKLPEDN</sequence>
<dbReference type="SUPFAM" id="SSF103190">
    <property type="entry name" value="Sensory domain-like"/>
    <property type="match status" value="1"/>
</dbReference>
<keyword evidence="13 14" id="KW-0472">Membrane</keyword>
<evidence type="ECO:0000313" key="17">
    <source>
        <dbReference type="EMBL" id="MFL0248316.1"/>
    </source>
</evidence>
<dbReference type="PROSITE" id="PS50885">
    <property type="entry name" value="HAMP"/>
    <property type="match status" value="1"/>
</dbReference>
<dbReference type="PRINTS" id="PR00344">
    <property type="entry name" value="BCTRLSENSOR"/>
</dbReference>
<evidence type="ECO:0000256" key="7">
    <source>
        <dbReference type="ARBA" id="ARBA00022692"/>
    </source>
</evidence>
<dbReference type="CDD" id="cd06225">
    <property type="entry name" value="HAMP"/>
    <property type="match status" value="1"/>
</dbReference>
<evidence type="ECO:0000256" key="10">
    <source>
        <dbReference type="ARBA" id="ARBA00022840"/>
    </source>
</evidence>
<name>A0ABW8T6X6_9CLOT</name>
<evidence type="ECO:0000256" key="9">
    <source>
        <dbReference type="ARBA" id="ARBA00022777"/>
    </source>
</evidence>
<comment type="subcellular location">
    <subcellularLocation>
        <location evidence="2">Cell membrane</location>
        <topology evidence="2">Multi-pass membrane protein</topology>
    </subcellularLocation>
</comment>
<keyword evidence="9" id="KW-0418">Kinase</keyword>
<keyword evidence="7 14" id="KW-0812">Transmembrane</keyword>
<evidence type="ECO:0000256" key="14">
    <source>
        <dbReference type="SAM" id="Phobius"/>
    </source>
</evidence>
<evidence type="ECO:0000256" key="2">
    <source>
        <dbReference type="ARBA" id="ARBA00004651"/>
    </source>
</evidence>
<keyword evidence="8" id="KW-0547">Nucleotide-binding</keyword>
<comment type="catalytic activity">
    <reaction evidence="1">
        <text>ATP + protein L-histidine = ADP + protein N-phospho-L-histidine.</text>
        <dbReference type="EC" id="2.7.13.3"/>
    </reaction>
</comment>
<evidence type="ECO:0000256" key="8">
    <source>
        <dbReference type="ARBA" id="ARBA00022741"/>
    </source>
</evidence>
<reference evidence="17 18" key="1">
    <citation type="submission" date="2024-11" db="EMBL/GenBank/DDBJ databases">
        <authorList>
            <person name="Heng Y.C."/>
            <person name="Lim A.C.H."/>
            <person name="Lee J.K.Y."/>
            <person name="Kittelmann S."/>
        </authorList>
    </citation>
    <scope>NUCLEOTIDE SEQUENCE [LARGE SCALE GENOMIC DNA]</scope>
    <source>
        <strain evidence="17 18">WILCCON 0185</strain>
    </source>
</reference>
<feature type="transmembrane region" description="Helical" evidence="14">
    <location>
        <begin position="12"/>
        <end position="32"/>
    </location>
</feature>
<dbReference type="Gene3D" id="3.30.565.10">
    <property type="entry name" value="Histidine kinase-like ATPase, C-terminal domain"/>
    <property type="match status" value="1"/>
</dbReference>
<evidence type="ECO:0000256" key="5">
    <source>
        <dbReference type="ARBA" id="ARBA00022553"/>
    </source>
</evidence>
<proteinExistence type="predicted"/>
<keyword evidence="18" id="KW-1185">Reference proteome</keyword>
<dbReference type="Gene3D" id="3.30.450.20">
    <property type="entry name" value="PAS domain"/>
    <property type="match status" value="1"/>
</dbReference>
<dbReference type="InterPro" id="IPR029151">
    <property type="entry name" value="Sensor-like_sf"/>
</dbReference>
<dbReference type="Pfam" id="PF02743">
    <property type="entry name" value="dCache_1"/>
    <property type="match status" value="1"/>
</dbReference>
<keyword evidence="11 14" id="KW-1133">Transmembrane helix</keyword>
<evidence type="ECO:0000256" key="6">
    <source>
        <dbReference type="ARBA" id="ARBA00022679"/>
    </source>
</evidence>
<dbReference type="Proteomes" id="UP001623591">
    <property type="component" value="Unassembled WGS sequence"/>
</dbReference>
<dbReference type="SMART" id="SM00304">
    <property type="entry name" value="HAMP"/>
    <property type="match status" value="1"/>
</dbReference>
<keyword evidence="6" id="KW-0808">Transferase</keyword>
<dbReference type="InterPro" id="IPR003594">
    <property type="entry name" value="HATPase_dom"/>
</dbReference>
<dbReference type="Pfam" id="PF00672">
    <property type="entry name" value="HAMP"/>
    <property type="match status" value="1"/>
</dbReference>
<dbReference type="Pfam" id="PF02518">
    <property type="entry name" value="HATPase_c"/>
    <property type="match status" value="1"/>
</dbReference>
<feature type="domain" description="Histidine kinase" evidence="15">
    <location>
        <begin position="361"/>
        <end position="569"/>
    </location>
</feature>
<keyword evidence="4" id="KW-1003">Cell membrane</keyword>
<dbReference type="SUPFAM" id="SSF47384">
    <property type="entry name" value="Homodimeric domain of signal transducing histidine kinase"/>
    <property type="match status" value="1"/>
</dbReference>
<dbReference type="InterPro" id="IPR004358">
    <property type="entry name" value="Sig_transdc_His_kin-like_C"/>
</dbReference>
<organism evidence="17 18">
    <name type="scientific">Candidatus Clostridium stratigraminis</name>
    <dbReference type="NCBI Taxonomy" id="3381661"/>
    <lineage>
        <taxon>Bacteria</taxon>
        <taxon>Bacillati</taxon>
        <taxon>Bacillota</taxon>
        <taxon>Clostridia</taxon>
        <taxon>Eubacteriales</taxon>
        <taxon>Clostridiaceae</taxon>
        <taxon>Clostridium</taxon>
    </lineage>
</organism>
<feature type="transmembrane region" description="Helical" evidence="14">
    <location>
        <begin position="274"/>
        <end position="293"/>
    </location>
</feature>
<protein>
    <recommendedName>
        <fullName evidence="3">histidine kinase</fullName>
        <ecNumber evidence="3">2.7.13.3</ecNumber>
    </recommendedName>
</protein>
<evidence type="ECO:0000256" key="11">
    <source>
        <dbReference type="ARBA" id="ARBA00022989"/>
    </source>
</evidence>
<dbReference type="PROSITE" id="PS50109">
    <property type="entry name" value="HIS_KIN"/>
    <property type="match status" value="1"/>
</dbReference>
<evidence type="ECO:0000256" key="1">
    <source>
        <dbReference type="ARBA" id="ARBA00000085"/>
    </source>
</evidence>
<dbReference type="InterPro" id="IPR036097">
    <property type="entry name" value="HisK_dim/P_sf"/>
</dbReference>
<dbReference type="Gene3D" id="1.10.287.130">
    <property type="match status" value="1"/>
</dbReference>
<dbReference type="EMBL" id="JBJHZZ010000015">
    <property type="protein sequence ID" value="MFL0248316.1"/>
    <property type="molecule type" value="Genomic_DNA"/>
</dbReference>
<dbReference type="SMART" id="SM00388">
    <property type="entry name" value="HisKA"/>
    <property type="match status" value="1"/>
</dbReference>
<dbReference type="Gene3D" id="6.10.340.10">
    <property type="match status" value="1"/>
</dbReference>
<evidence type="ECO:0000259" key="16">
    <source>
        <dbReference type="PROSITE" id="PS50885"/>
    </source>
</evidence>
<dbReference type="GO" id="GO:0005524">
    <property type="term" value="F:ATP binding"/>
    <property type="evidence" value="ECO:0007669"/>
    <property type="project" value="UniProtKB-KW"/>
</dbReference>
<evidence type="ECO:0000256" key="3">
    <source>
        <dbReference type="ARBA" id="ARBA00012438"/>
    </source>
</evidence>
<dbReference type="PANTHER" id="PTHR43065">
    <property type="entry name" value="SENSOR HISTIDINE KINASE"/>
    <property type="match status" value="1"/>
</dbReference>
<dbReference type="SUPFAM" id="SSF55874">
    <property type="entry name" value="ATPase domain of HSP90 chaperone/DNA topoisomerase II/histidine kinase"/>
    <property type="match status" value="1"/>
</dbReference>